<feature type="domain" description="CP-type G" evidence="8">
    <location>
        <begin position="118"/>
        <end position="303"/>
    </location>
</feature>
<sequence>MKIKQRKSKRIPCGHRYRVEKKQKERERKRKRDARRNSFKPRNPDKDLRVPNSAPFKERIMREAVEVKARIDEEKRLRRMEGRAQQQQEKFNEQKGMQSRDGARVPIEKADHGSHSFIQEFNKVIEKSDVVVQVLDARDPMGTRCEQVEKAVLGGGKRLLLLLNKCDLIPAENLMTWLVFLRKTFPTLPFKASTQNQRNRLSQNRGINIQQLYEDEVISNKRCLGAQDLMKILGNYCRNKDIKTSIKVGIVGYPNVGKSSVINSLKRTKACITGATPGLTRQTQEVTLDKHIQLIDSPGVIFNKCDSVGAVLRNAQKVEALADPVTPALEIVARASKEQLMLQYRIKEDYRDGQEFMALVAKARGFIGRGGVYNLDSAARLILNDWNSGKIKYYTVPPDDNQDTVISTQIVCTFAKEFELDFDVTDRSIMRNLPKVLPSGAVRIGNSVECVMDEITEQGKDEGKKGLDVEKMQDSDKEKKSKLNFKILPTSTSKKPKAQDDESIHDYSYNSLRQNRSLKVAFKKAQKKAKKSSTLSTKLAESLNAAL</sequence>
<keyword evidence="10" id="KW-1185">Reference proteome</keyword>
<comment type="subcellular location">
    <subcellularLocation>
        <location evidence="1">Nucleus</location>
    </subcellularLocation>
</comment>
<dbReference type="InterPro" id="IPR023179">
    <property type="entry name" value="GTP-bd_ortho_bundle_sf"/>
</dbReference>
<dbReference type="FunFam" id="3.40.50.300:FF:000493">
    <property type="entry name" value="Guanine nucleotide-binding protein-like 3-like protein"/>
    <property type="match status" value="1"/>
</dbReference>
<comment type="caution">
    <text evidence="9">The sequence shown here is derived from an EMBL/GenBank/DDBJ whole genome shotgun (WGS) entry which is preliminary data.</text>
</comment>
<dbReference type="GO" id="GO:0005525">
    <property type="term" value="F:GTP binding"/>
    <property type="evidence" value="ECO:0007669"/>
    <property type="project" value="UniProtKB-KW"/>
</dbReference>
<dbReference type="SUPFAM" id="SSF52540">
    <property type="entry name" value="P-loop containing nucleoside triphosphate hydrolases"/>
    <property type="match status" value="1"/>
</dbReference>
<proteinExistence type="predicted"/>
<dbReference type="CDD" id="cd04178">
    <property type="entry name" value="Nucleostemin_like"/>
    <property type="match status" value="1"/>
</dbReference>
<evidence type="ECO:0000256" key="3">
    <source>
        <dbReference type="ARBA" id="ARBA00023054"/>
    </source>
</evidence>
<evidence type="ECO:0000256" key="7">
    <source>
        <dbReference type="SAM" id="MobiDB-lite"/>
    </source>
</evidence>
<dbReference type="InterPro" id="IPR050755">
    <property type="entry name" value="TRAFAC_YlqF/YawG_RiboMat"/>
</dbReference>
<dbReference type="FunFam" id="1.10.1580.10:FF:000002">
    <property type="entry name" value="Guanine nucleotide-binding protein-like 3 (nucleolar)-like"/>
    <property type="match status" value="1"/>
</dbReference>
<feature type="compositionally biased region" description="Basic residues" evidence="7">
    <location>
        <begin position="1"/>
        <end position="19"/>
    </location>
</feature>
<keyword evidence="4" id="KW-0342">GTP-binding</keyword>
<protein>
    <recommendedName>
        <fullName evidence="6">Guanine nucleotide-binding protein-like 3 homolog</fullName>
    </recommendedName>
</protein>
<dbReference type="FunCoup" id="A0A1V9X9V4">
    <property type="interactions" value="1435"/>
</dbReference>
<reference evidence="9 10" key="1">
    <citation type="journal article" date="2017" name="Gigascience">
        <title>Draft genome of the honey bee ectoparasitic mite, Tropilaelaps mercedesae, is shaped by the parasitic life history.</title>
        <authorList>
            <person name="Dong X."/>
            <person name="Armstrong S.D."/>
            <person name="Xia D."/>
            <person name="Makepeace B.L."/>
            <person name="Darby A.C."/>
            <person name="Kadowaki T."/>
        </authorList>
    </citation>
    <scope>NUCLEOTIDE SEQUENCE [LARGE SCALE GENOMIC DNA]</scope>
    <source>
        <strain evidence="9">Wuxi-XJTLU</strain>
    </source>
</reference>
<dbReference type="InterPro" id="IPR014813">
    <property type="entry name" value="Gnl3_N_dom"/>
</dbReference>
<keyword evidence="2" id="KW-0547">Nucleotide-binding</keyword>
<dbReference type="InParanoid" id="A0A1V9X9V4"/>
<evidence type="ECO:0000256" key="1">
    <source>
        <dbReference type="ARBA" id="ARBA00004123"/>
    </source>
</evidence>
<feature type="compositionally biased region" description="Basic residues" evidence="7">
    <location>
        <begin position="27"/>
        <end position="39"/>
    </location>
</feature>
<dbReference type="STRING" id="418985.A0A1V9X9V4"/>
<name>A0A1V9X9V4_9ACAR</name>
<dbReference type="GO" id="GO:0005730">
    <property type="term" value="C:nucleolus"/>
    <property type="evidence" value="ECO:0007669"/>
    <property type="project" value="TreeGrafter"/>
</dbReference>
<keyword evidence="5" id="KW-0539">Nucleus</keyword>
<feature type="region of interest" description="Disordered" evidence="7">
    <location>
        <begin position="488"/>
        <end position="508"/>
    </location>
</feature>
<feature type="compositionally biased region" description="Low complexity" evidence="7">
    <location>
        <begin position="532"/>
        <end position="547"/>
    </location>
</feature>
<dbReference type="OrthoDB" id="444945at2759"/>
<accession>A0A1V9X9V4</accession>
<dbReference type="Proteomes" id="UP000192247">
    <property type="component" value="Unassembled WGS sequence"/>
</dbReference>
<dbReference type="Pfam" id="PF01926">
    <property type="entry name" value="MMR_HSR1"/>
    <property type="match status" value="1"/>
</dbReference>
<organism evidence="9 10">
    <name type="scientific">Tropilaelaps mercedesae</name>
    <dbReference type="NCBI Taxonomy" id="418985"/>
    <lineage>
        <taxon>Eukaryota</taxon>
        <taxon>Metazoa</taxon>
        <taxon>Ecdysozoa</taxon>
        <taxon>Arthropoda</taxon>
        <taxon>Chelicerata</taxon>
        <taxon>Arachnida</taxon>
        <taxon>Acari</taxon>
        <taxon>Parasitiformes</taxon>
        <taxon>Mesostigmata</taxon>
        <taxon>Gamasina</taxon>
        <taxon>Dermanyssoidea</taxon>
        <taxon>Laelapidae</taxon>
        <taxon>Tropilaelaps</taxon>
    </lineage>
</organism>
<evidence type="ECO:0000256" key="5">
    <source>
        <dbReference type="ARBA" id="ARBA00023242"/>
    </source>
</evidence>
<dbReference type="Gene3D" id="3.40.50.300">
    <property type="entry name" value="P-loop containing nucleotide triphosphate hydrolases"/>
    <property type="match status" value="1"/>
</dbReference>
<feature type="region of interest" description="Disordered" evidence="7">
    <location>
        <begin position="522"/>
        <end position="547"/>
    </location>
</feature>
<feature type="region of interest" description="Disordered" evidence="7">
    <location>
        <begin position="1"/>
        <end position="57"/>
    </location>
</feature>
<dbReference type="InterPro" id="IPR030378">
    <property type="entry name" value="G_CP_dom"/>
</dbReference>
<feature type="compositionally biased region" description="Basic residues" evidence="7">
    <location>
        <begin position="522"/>
        <end position="531"/>
    </location>
</feature>
<dbReference type="Pfam" id="PF08701">
    <property type="entry name" value="GN3L_Grn1"/>
    <property type="match status" value="1"/>
</dbReference>
<dbReference type="PANTHER" id="PTHR11089">
    <property type="entry name" value="GTP-BINDING PROTEIN-RELATED"/>
    <property type="match status" value="1"/>
</dbReference>
<dbReference type="PROSITE" id="PS51721">
    <property type="entry name" value="G_CP"/>
    <property type="match status" value="1"/>
</dbReference>
<dbReference type="PRINTS" id="PR00326">
    <property type="entry name" value="GTP1OBG"/>
</dbReference>
<evidence type="ECO:0000256" key="2">
    <source>
        <dbReference type="ARBA" id="ARBA00022741"/>
    </source>
</evidence>
<keyword evidence="3" id="KW-0175">Coiled coil</keyword>
<evidence type="ECO:0000256" key="4">
    <source>
        <dbReference type="ARBA" id="ARBA00023134"/>
    </source>
</evidence>
<dbReference type="InterPro" id="IPR027417">
    <property type="entry name" value="P-loop_NTPase"/>
</dbReference>
<evidence type="ECO:0000259" key="8">
    <source>
        <dbReference type="PROSITE" id="PS51721"/>
    </source>
</evidence>
<evidence type="ECO:0000313" key="10">
    <source>
        <dbReference type="Proteomes" id="UP000192247"/>
    </source>
</evidence>
<evidence type="ECO:0000256" key="6">
    <source>
        <dbReference type="ARBA" id="ARBA00069022"/>
    </source>
</evidence>
<gene>
    <name evidence="9" type="ORF">BIW11_11702</name>
</gene>
<dbReference type="AlphaFoldDB" id="A0A1V9X9V4"/>
<dbReference type="Gene3D" id="1.10.1580.10">
    <property type="match status" value="1"/>
</dbReference>
<feature type="region of interest" description="Disordered" evidence="7">
    <location>
        <begin position="78"/>
        <end position="102"/>
    </location>
</feature>
<dbReference type="PANTHER" id="PTHR11089:SF30">
    <property type="entry name" value="GUANINE NUCLEOTIDE-BINDING PROTEIN-LIKE 3 HOMOLOG"/>
    <property type="match status" value="1"/>
</dbReference>
<dbReference type="EMBL" id="MNPL01017917">
    <property type="protein sequence ID" value="OQR70319.1"/>
    <property type="molecule type" value="Genomic_DNA"/>
</dbReference>
<evidence type="ECO:0000313" key="9">
    <source>
        <dbReference type="EMBL" id="OQR70319.1"/>
    </source>
</evidence>
<dbReference type="InterPro" id="IPR006073">
    <property type="entry name" value="GTP-bd"/>
</dbReference>